<feature type="transmembrane region" description="Helical" evidence="7">
    <location>
        <begin position="239"/>
        <end position="262"/>
    </location>
</feature>
<evidence type="ECO:0000256" key="5">
    <source>
        <dbReference type="ARBA" id="ARBA00022989"/>
    </source>
</evidence>
<reference evidence="9" key="1">
    <citation type="journal article" date="2014" name="Front. Microbiol.">
        <title>High frequency of phylogenetically diverse reductive dehalogenase-homologous genes in deep subseafloor sedimentary metagenomes.</title>
        <authorList>
            <person name="Kawai M."/>
            <person name="Futagami T."/>
            <person name="Toyoda A."/>
            <person name="Takaki Y."/>
            <person name="Nishi S."/>
            <person name="Hori S."/>
            <person name="Arai W."/>
            <person name="Tsubouchi T."/>
            <person name="Morono Y."/>
            <person name="Uchiyama I."/>
            <person name="Ito T."/>
            <person name="Fujiyama A."/>
            <person name="Inagaki F."/>
            <person name="Takami H."/>
        </authorList>
    </citation>
    <scope>NUCLEOTIDE SEQUENCE</scope>
    <source>
        <strain evidence="9">Expedition CK06-06</strain>
    </source>
</reference>
<feature type="transmembrane region" description="Helical" evidence="7">
    <location>
        <begin position="12"/>
        <end position="30"/>
    </location>
</feature>
<feature type="domain" description="ABC transmembrane type-1" evidence="8">
    <location>
        <begin position="70"/>
        <end position="262"/>
    </location>
</feature>
<feature type="transmembrane region" description="Helical" evidence="7">
    <location>
        <begin position="141"/>
        <end position="161"/>
    </location>
</feature>
<dbReference type="PANTHER" id="PTHR32243">
    <property type="entry name" value="MALTOSE TRANSPORT SYSTEM PERMEASE-RELATED"/>
    <property type="match status" value="1"/>
</dbReference>
<evidence type="ECO:0000256" key="7">
    <source>
        <dbReference type="SAM" id="Phobius"/>
    </source>
</evidence>
<protein>
    <recommendedName>
        <fullName evidence="8">ABC transmembrane type-1 domain-containing protein</fullName>
    </recommendedName>
</protein>
<evidence type="ECO:0000256" key="6">
    <source>
        <dbReference type="ARBA" id="ARBA00023136"/>
    </source>
</evidence>
<evidence type="ECO:0000256" key="3">
    <source>
        <dbReference type="ARBA" id="ARBA00022475"/>
    </source>
</evidence>
<keyword evidence="6 7" id="KW-0472">Membrane</keyword>
<dbReference type="InterPro" id="IPR000515">
    <property type="entry name" value="MetI-like"/>
</dbReference>
<feature type="transmembrane region" description="Helical" evidence="7">
    <location>
        <begin position="74"/>
        <end position="96"/>
    </location>
</feature>
<keyword evidence="5 7" id="KW-1133">Transmembrane helix</keyword>
<keyword evidence="3" id="KW-1003">Cell membrane</keyword>
<dbReference type="PROSITE" id="PS50928">
    <property type="entry name" value="ABC_TM1"/>
    <property type="match status" value="1"/>
</dbReference>
<dbReference type="InterPro" id="IPR050901">
    <property type="entry name" value="BP-dep_ABC_trans_perm"/>
</dbReference>
<dbReference type="SUPFAM" id="SSF161098">
    <property type="entry name" value="MetI-like"/>
    <property type="match status" value="1"/>
</dbReference>
<comment type="subcellular location">
    <subcellularLocation>
        <location evidence="1">Cell membrane</location>
        <topology evidence="1">Multi-pass membrane protein</topology>
    </subcellularLocation>
</comment>
<feature type="transmembrane region" description="Helical" evidence="7">
    <location>
        <begin position="182"/>
        <end position="207"/>
    </location>
</feature>
<keyword evidence="2" id="KW-0813">Transport</keyword>
<evidence type="ECO:0000256" key="4">
    <source>
        <dbReference type="ARBA" id="ARBA00022692"/>
    </source>
</evidence>
<evidence type="ECO:0000256" key="2">
    <source>
        <dbReference type="ARBA" id="ARBA00022448"/>
    </source>
</evidence>
<comment type="caution">
    <text evidence="9">The sequence shown here is derived from an EMBL/GenBank/DDBJ whole genome shotgun (WGS) entry which is preliminary data.</text>
</comment>
<sequence length="276" mass="30322">MRRINIPKTIGICLVVLYVVGALIPVYWVVTTAFKPRIEVYTFPVKYIPSSFTWEPAHNSLTQRPSMSFLRNSLFAAVGATILALALGVPAAYALAREKFPGRKDIAFFILTTRMFPPVTICIPIYFIIRNVGLLDTLAGLIIVYAMFNLAIIIWVMKGYIQQVPVEIEESARVDGCTKLGAFIRITLPLLAPGMAAVAIISLVLSWNEFLYALILTHSPAAKTLPVGIAEFIGGAYGILWGEICFLGTVAIIPMIVLIMVVQKYIVRGLTMGAIK</sequence>
<dbReference type="InterPro" id="IPR035906">
    <property type="entry name" value="MetI-like_sf"/>
</dbReference>
<dbReference type="Pfam" id="PF00528">
    <property type="entry name" value="BPD_transp_1"/>
    <property type="match status" value="1"/>
</dbReference>
<dbReference type="PANTHER" id="PTHR32243:SF18">
    <property type="entry name" value="INNER MEMBRANE ABC TRANSPORTER PERMEASE PROTEIN YCJP"/>
    <property type="match status" value="1"/>
</dbReference>
<dbReference type="EMBL" id="BARV01006579">
    <property type="protein sequence ID" value="GAI14752.1"/>
    <property type="molecule type" value="Genomic_DNA"/>
</dbReference>
<gene>
    <name evidence="9" type="ORF">S06H3_13473</name>
</gene>
<feature type="non-terminal residue" evidence="9">
    <location>
        <position position="276"/>
    </location>
</feature>
<organism evidence="9">
    <name type="scientific">marine sediment metagenome</name>
    <dbReference type="NCBI Taxonomy" id="412755"/>
    <lineage>
        <taxon>unclassified sequences</taxon>
        <taxon>metagenomes</taxon>
        <taxon>ecological metagenomes</taxon>
    </lineage>
</organism>
<dbReference type="CDD" id="cd06261">
    <property type="entry name" value="TM_PBP2"/>
    <property type="match status" value="1"/>
</dbReference>
<name>X1L5X2_9ZZZZ</name>
<proteinExistence type="predicted"/>
<dbReference type="GO" id="GO:0055085">
    <property type="term" value="P:transmembrane transport"/>
    <property type="evidence" value="ECO:0007669"/>
    <property type="project" value="InterPro"/>
</dbReference>
<evidence type="ECO:0000256" key="1">
    <source>
        <dbReference type="ARBA" id="ARBA00004651"/>
    </source>
</evidence>
<evidence type="ECO:0000313" key="9">
    <source>
        <dbReference type="EMBL" id="GAI14752.1"/>
    </source>
</evidence>
<keyword evidence="4 7" id="KW-0812">Transmembrane</keyword>
<accession>X1L5X2</accession>
<evidence type="ECO:0000259" key="8">
    <source>
        <dbReference type="PROSITE" id="PS50928"/>
    </source>
</evidence>
<dbReference type="GO" id="GO:0005886">
    <property type="term" value="C:plasma membrane"/>
    <property type="evidence" value="ECO:0007669"/>
    <property type="project" value="UniProtKB-SubCell"/>
</dbReference>
<dbReference type="Gene3D" id="1.10.3720.10">
    <property type="entry name" value="MetI-like"/>
    <property type="match status" value="1"/>
</dbReference>
<dbReference type="AlphaFoldDB" id="X1L5X2"/>
<feature type="transmembrane region" description="Helical" evidence="7">
    <location>
        <begin position="108"/>
        <end position="129"/>
    </location>
</feature>